<feature type="domain" description="Beta-lactamase-related" evidence="1">
    <location>
        <begin position="12"/>
        <end position="368"/>
    </location>
</feature>
<comment type="caution">
    <text evidence="2">The sequence shown here is derived from an EMBL/GenBank/DDBJ whole genome shotgun (WGS) entry which is preliminary data.</text>
</comment>
<proteinExistence type="predicted"/>
<dbReference type="GO" id="GO:0016787">
    <property type="term" value="F:hydrolase activity"/>
    <property type="evidence" value="ECO:0007669"/>
    <property type="project" value="UniProtKB-KW"/>
</dbReference>
<dbReference type="RefSeq" id="WP_189458240.1">
    <property type="nucleotide sequence ID" value="NZ_BMYO01000001.1"/>
</dbReference>
<name>A0ABQ3GVM7_9NEIS</name>
<dbReference type="EMBL" id="BMYO01000001">
    <property type="protein sequence ID" value="GHD55588.1"/>
    <property type="molecule type" value="Genomic_DNA"/>
</dbReference>
<keyword evidence="3" id="KW-1185">Reference proteome</keyword>
<dbReference type="Proteomes" id="UP000604737">
    <property type="component" value="Unassembled WGS sequence"/>
</dbReference>
<organism evidence="2 3">
    <name type="scientific">Jeongeupia chitinilytica</name>
    <dbReference type="NCBI Taxonomy" id="1041641"/>
    <lineage>
        <taxon>Bacteria</taxon>
        <taxon>Pseudomonadati</taxon>
        <taxon>Pseudomonadota</taxon>
        <taxon>Betaproteobacteria</taxon>
        <taxon>Neisseriales</taxon>
        <taxon>Chitinibacteraceae</taxon>
        <taxon>Jeongeupia</taxon>
    </lineage>
</organism>
<dbReference type="Pfam" id="PF00144">
    <property type="entry name" value="Beta-lactamase"/>
    <property type="match status" value="1"/>
</dbReference>
<accession>A0ABQ3GVM7</accession>
<dbReference type="InterPro" id="IPR001466">
    <property type="entry name" value="Beta-lactam-related"/>
</dbReference>
<protein>
    <submittedName>
        <fullName evidence="2">Serine hydrolase</fullName>
    </submittedName>
</protein>
<dbReference type="PANTHER" id="PTHR43283">
    <property type="entry name" value="BETA-LACTAMASE-RELATED"/>
    <property type="match status" value="1"/>
</dbReference>
<gene>
    <name evidence="2" type="ORF">GCM10007350_01470</name>
</gene>
<dbReference type="PANTHER" id="PTHR43283:SF3">
    <property type="entry name" value="BETA-LACTAMASE FAMILY PROTEIN (AFU_ORTHOLOGUE AFUA_5G07500)"/>
    <property type="match status" value="1"/>
</dbReference>
<dbReference type="InterPro" id="IPR012338">
    <property type="entry name" value="Beta-lactam/transpept-like"/>
</dbReference>
<evidence type="ECO:0000313" key="3">
    <source>
        <dbReference type="Proteomes" id="UP000604737"/>
    </source>
</evidence>
<reference evidence="3" key="1">
    <citation type="journal article" date="2019" name="Int. J. Syst. Evol. Microbiol.">
        <title>The Global Catalogue of Microorganisms (GCM) 10K type strain sequencing project: providing services to taxonomists for standard genome sequencing and annotation.</title>
        <authorList>
            <consortium name="The Broad Institute Genomics Platform"/>
            <consortium name="The Broad Institute Genome Sequencing Center for Infectious Disease"/>
            <person name="Wu L."/>
            <person name="Ma J."/>
        </authorList>
    </citation>
    <scope>NUCLEOTIDE SEQUENCE [LARGE SCALE GENOMIC DNA]</scope>
    <source>
        <strain evidence="3">KCTC 23701</strain>
    </source>
</reference>
<sequence>MDRHLPPLNVRLDAAIDLALAEQRLVGTVVLVARDGDLVYTRAAGQADREHDRAMTADTLFRLASLTKPLVSAATLALVEQGKLALDTPLAALLPAFTPRLANGEAATITVHHLLTHTAGFSYGFFEAADGPYHRAGISDGLDAPGLVMTEQLQRIASVPLLFAPGSRWHYSVGTDVLGAAMARLTGRTLPELVAETVTEPLGMTDTAFSVRDPQRLATPYADHPDGAPPVRMGTHAVVPFLDPSLAGLSFAPGRVFDPASFPSAGGGMVGSAGDFLRFLESVRTDRSVVSAAMSQALRRNQTGALYIDTRGPGWGFGYGGAVLLDPAAAASPQSPGTWQWGGAYGHGWFVDPVEKLTVIVLTNTTVEGLTGRFAVDLRNAVYGA</sequence>
<keyword evidence="2" id="KW-0378">Hydrolase</keyword>
<evidence type="ECO:0000313" key="2">
    <source>
        <dbReference type="EMBL" id="GHD55588.1"/>
    </source>
</evidence>
<dbReference type="Gene3D" id="3.40.710.10">
    <property type="entry name" value="DD-peptidase/beta-lactamase superfamily"/>
    <property type="match status" value="1"/>
</dbReference>
<evidence type="ECO:0000259" key="1">
    <source>
        <dbReference type="Pfam" id="PF00144"/>
    </source>
</evidence>
<dbReference type="SUPFAM" id="SSF56601">
    <property type="entry name" value="beta-lactamase/transpeptidase-like"/>
    <property type="match status" value="1"/>
</dbReference>
<dbReference type="InterPro" id="IPR050789">
    <property type="entry name" value="Diverse_Enzym_Activities"/>
</dbReference>